<name>A0A401ZUD7_9CHLR</name>
<sequence length="92" mass="9934">MQPPIPIAIIATKDKAVAPMSTTAIPHNPTIVAAIINEARDRCNPATNPPSSAPIPKLDHRMPRRTGPDIPICAPRNREYRGSATTIGPYKM</sequence>
<feature type="region of interest" description="Disordered" evidence="1">
    <location>
        <begin position="42"/>
        <end position="92"/>
    </location>
</feature>
<dbReference type="EMBL" id="BIFR01000001">
    <property type="protein sequence ID" value="GCE10568.1"/>
    <property type="molecule type" value="Genomic_DNA"/>
</dbReference>
<evidence type="ECO:0000313" key="3">
    <source>
        <dbReference type="Proteomes" id="UP000287352"/>
    </source>
</evidence>
<keyword evidence="3" id="KW-1185">Reference proteome</keyword>
<comment type="caution">
    <text evidence="2">The sequence shown here is derived from an EMBL/GenBank/DDBJ whole genome shotgun (WGS) entry which is preliminary data.</text>
</comment>
<reference evidence="3" key="1">
    <citation type="submission" date="2018-12" db="EMBL/GenBank/DDBJ databases">
        <title>Tengunoibacter tsumagoiensis gen. nov., sp. nov., Dictyobacter kobayashii sp. nov., D. alpinus sp. nov., and D. joshuensis sp. nov. and description of Dictyobacteraceae fam. nov. within the order Ktedonobacterales isolated from Tengu-no-mugimeshi.</title>
        <authorList>
            <person name="Wang C.M."/>
            <person name="Zheng Y."/>
            <person name="Sakai Y."/>
            <person name="Toyoda A."/>
            <person name="Minakuchi Y."/>
            <person name="Abe K."/>
            <person name="Yokota A."/>
            <person name="Yabe S."/>
        </authorList>
    </citation>
    <scope>NUCLEOTIDE SEQUENCE [LARGE SCALE GENOMIC DNA]</scope>
    <source>
        <strain evidence="3">Uno3</strain>
    </source>
</reference>
<dbReference type="AlphaFoldDB" id="A0A401ZUD7"/>
<evidence type="ECO:0000256" key="1">
    <source>
        <dbReference type="SAM" id="MobiDB-lite"/>
    </source>
</evidence>
<protein>
    <submittedName>
        <fullName evidence="2">Uncharacterized protein</fullName>
    </submittedName>
</protein>
<organism evidence="2 3">
    <name type="scientific">Tengunoibacter tsumagoiensis</name>
    <dbReference type="NCBI Taxonomy" id="2014871"/>
    <lineage>
        <taxon>Bacteria</taxon>
        <taxon>Bacillati</taxon>
        <taxon>Chloroflexota</taxon>
        <taxon>Ktedonobacteria</taxon>
        <taxon>Ktedonobacterales</taxon>
        <taxon>Dictyobacteraceae</taxon>
        <taxon>Tengunoibacter</taxon>
    </lineage>
</organism>
<gene>
    <name evidence="2" type="ORF">KTT_04270</name>
</gene>
<proteinExistence type="predicted"/>
<accession>A0A401ZUD7</accession>
<dbReference type="Proteomes" id="UP000287352">
    <property type="component" value="Unassembled WGS sequence"/>
</dbReference>
<evidence type="ECO:0000313" key="2">
    <source>
        <dbReference type="EMBL" id="GCE10568.1"/>
    </source>
</evidence>